<accession>A0AA38JBV4</accession>
<feature type="compositionally biased region" description="Polar residues" evidence="1">
    <location>
        <begin position="83"/>
        <end position="92"/>
    </location>
</feature>
<sequence length="291" mass="32117">MRNYTFLILAIFAFRSQDAISYPLNQSFALLKTRRFEFSPLFGQVTYGNTQTNLLPSITTGTGKLNPTASSGTSLSAGGTASHRSGSSMSTISEDDGTHSIIGTLPPIPTNSSISPVATTTNQVSLSTFSPYSEPTVSPTNNINSLSSISIHEEKQWKVIGIGLIVIAFIASMILLTVFFEAWWGFLRDLCGGKEYRGGVEEMIPDSEDKKWQLNLSNEDGHRYPSASSMESIINQTHKPKSSYPYISTPKPLFQPPSYFRPHYDPHPLEPLFRRPSVKTAVIKSPIQLFE</sequence>
<keyword evidence="2" id="KW-0812">Transmembrane</keyword>
<comment type="caution">
    <text evidence="3">The sequence shown here is derived from an EMBL/GenBank/DDBJ whole genome shotgun (WGS) entry which is preliminary data.</text>
</comment>
<dbReference type="Proteomes" id="UP001176059">
    <property type="component" value="Unassembled WGS sequence"/>
</dbReference>
<name>A0AA38JBV4_9AGAR</name>
<keyword evidence="4" id="KW-1185">Reference proteome</keyword>
<reference evidence="3" key="1">
    <citation type="submission" date="2022-08" db="EMBL/GenBank/DDBJ databases">
        <authorList>
            <consortium name="DOE Joint Genome Institute"/>
            <person name="Min B."/>
            <person name="Sierra-Patev S."/>
            <person name="Naranjo-Ortiz M."/>
            <person name="Looney B."/>
            <person name="Konkel Z."/>
            <person name="Slot J.C."/>
            <person name="Sakamoto Y."/>
            <person name="Steenwyk J.L."/>
            <person name="Rokas A."/>
            <person name="Carro J."/>
            <person name="Camarero S."/>
            <person name="Ferreira P."/>
            <person name="Molpeceres G."/>
            <person name="Ruiz-duenas F.J."/>
            <person name="Serrano A."/>
            <person name="Henrissat B."/>
            <person name="Drula E."/>
            <person name="Hughes K.W."/>
            <person name="Mata J.L."/>
            <person name="Ishikawa N.K."/>
            <person name="Vargas-Isla R."/>
            <person name="Ushijima S."/>
            <person name="Smith C.A."/>
            <person name="Ahrendt S."/>
            <person name="Andreopoulos W."/>
            <person name="He G."/>
            <person name="LaButti K."/>
            <person name="Lipzen A."/>
            <person name="Ng V."/>
            <person name="Riley R."/>
            <person name="Sandor L."/>
            <person name="Barry K."/>
            <person name="Martinez A.T."/>
            <person name="Xiao Y."/>
            <person name="Gibbons J.G."/>
            <person name="Terashima K."/>
            <person name="Hibbett D.S."/>
            <person name="Grigoriev I.V."/>
        </authorList>
    </citation>
    <scope>NUCLEOTIDE SEQUENCE</scope>
    <source>
        <strain evidence="3">ET3784</strain>
    </source>
</reference>
<feature type="compositionally biased region" description="Low complexity" evidence="1">
    <location>
        <begin position="68"/>
        <end position="82"/>
    </location>
</feature>
<dbReference type="AlphaFoldDB" id="A0AA38JBV4"/>
<feature type="transmembrane region" description="Helical" evidence="2">
    <location>
        <begin position="157"/>
        <end position="180"/>
    </location>
</feature>
<feature type="region of interest" description="Disordered" evidence="1">
    <location>
        <begin position="59"/>
        <end position="95"/>
    </location>
</feature>
<keyword evidence="2" id="KW-1133">Transmembrane helix</keyword>
<evidence type="ECO:0000256" key="1">
    <source>
        <dbReference type="SAM" id="MobiDB-lite"/>
    </source>
</evidence>
<evidence type="ECO:0000256" key="2">
    <source>
        <dbReference type="SAM" id="Phobius"/>
    </source>
</evidence>
<protein>
    <submittedName>
        <fullName evidence="3">Uncharacterized protein</fullName>
    </submittedName>
</protein>
<reference evidence="3" key="2">
    <citation type="journal article" date="2023" name="Proc. Natl. Acad. Sci. U.S.A.">
        <title>A global phylogenomic analysis of the shiitake genus Lentinula.</title>
        <authorList>
            <person name="Sierra-Patev S."/>
            <person name="Min B."/>
            <person name="Naranjo-Ortiz M."/>
            <person name="Looney B."/>
            <person name="Konkel Z."/>
            <person name="Slot J.C."/>
            <person name="Sakamoto Y."/>
            <person name="Steenwyk J.L."/>
            <person name="Rokas A."/>
            <person name="Carro J."/>
            <person name="Camarero S."/>
            <person name="Ferreira P."/>
            <person name="Molpeceres G."/>
            <person name="Ruiz-Duenas F.J."/>
            <person name="Serrano A."/>
            <person name="Henrissat B."/>
            <person name="Drula E."/>
            <person name="Hughes K.W."/>
            <person name="Mata J.L."/>
            <person name="Ishikawa N.K."/>
            <person name="Vargas-Isla R."/>
            <person name="Ushijima S."/>
            <person name="Smith C.A."/>
            <person name="Donoghue J."/>
            <person name="Ahrendt S."/>
            <person name="Andreopoulos W."/>
            <person name="He G."/>
            <person name="LaButti K."/>
            <person name="Lipzen A."/>
            <person name="Ng V."/>
            <person name="Riley R."/>
            <person name="Sandor L."/>
            <person name="Barry K."/>
            <person name="Martinez A.T."/>
            <person name="Xiao Y."/>
            <person name="Gibbons J.G."/>
            <person name="Terashima K."/>
            <person name="Grigoriev I.V."/>
            <person name="Hibbett D."/>
        </authorList>
    </citation>
    <scope>NUCLEOTIDE SEQUENCE</scope>
    <source>
        <strain evidence="3">ET3784</strain>
    </source>
</reference>
<dbReference type="EMBL" id="JANVFO010000027">
    <property type="protein sequence ID" value="KAJ3731964.1"/>
    <property type="molecule type" value="Genomic_DNA"/>
</dbReference>
<gene>
    <name evidence="3" type="ORF">DFJ43DRAFT_349984</name>
</gene>
<evidence type="ECO:0000313" key="3">
    <source>
        <dbReference type="EMBL" id="KAJ3731964.1"/>
    </source>
</evidence>
<keyword evidence="2" id="KW-0472">Membrane</keyword>
<proteinExistence type="predicted"/>
<evidence type="ECO:0000313" key="4">
    <source>
        <dbReference type="Proteomes" id="UP001176059"/>
    </source>
</evidence>
<organism evidence="3 4">
    <name type="scientific">Lentinula guzmanii</name>
    <dbReference type="NCBI Taxonomy" id="2804957"/>
    <lineage>
        <taxon>Eukaryota</taxon>
        <taxon>Fungi</taxon>
        <taxon>Dikarya</taxon>
        <taxon>Basidiomycota</taxon>
        <taxon>Agaricomycotina</taxon>
        <taxon>Agaricomycetes</taxon>
        <taxon>Agaricomycetidae</taxon>
        <taxon>Agaricales</taxon>
        <taxon>Marasmiineae</taxon>
        <taxon>Omphalotaceae</taxon>
        <taxon>Lentinula</taxon>
    </lineage>
</organism>